<feature type="transmembrane region" description="Helical" evidence="1">
    <location>
        <begin position="38"/>
        <end position="59"/>
    </location>
</feature>
<keyword evidence="1" id="KW-0472">Membrane</keyword>
<evidence type="ECO:0000313" key="2">
    <source>
        <dbReference type="EMBL" id="KAL3645885.1"/>
    </source>
</evidence>
<reference evidence="3" key="1">
    <citation type="journal article" date="2024" name="IScience">
        <title>Strigolactones Initiate the Formation of Haustorium-like Structures in Castilleja.</title>
        <authorList>
            <person name="Buerger M."/>
            <person name="Peterson D."/>
            <person name="Chory J."/>
        </authorList>
    </citation>
    <scope>NUCLEOTIDE SEQUENCE [LARGE SCALE GENOMIC DNA]</scope>
</reference>
<dbReference type="AlphaFoldDB" id="A0ABD3DUE7"/>
<keyword evidence="3" id="KW-1185">Reference proteome</keyword>
<organism evidence="2 3">
    <name type="scientific">Castilleja foliolosa</name>
    <dbReference type="NCBI Taxonomy" id="1961234"/>
    <lineage>
        <taxon>Eukaryota</taxon>
        <taxon>Viridiplantae</taxon>
        <taxon>Streptophyta</taxon>
        <taxon>Embryophyta</taxon>
        <taxon>Tracheophyta</taxon>
        <taxon>Spermatophyta</taxon>
        <taxon>Magnoliopsida</taxon>
        <taxon>eudicotyledons</taxon>
        <taxon>Gunneridae</taxon>
        <taxon>Pentapetalae</taxon>
        <taxon>asterids</taxon>
        <taxon>lamiids</taxon>
        <taxon>Lamiales</taxon>
        <taxon>Orobanchaceae</taxon>
        <taxon>Pedicularideae</taxon>
        <taxon>Castillejinae</taxon>
        <taxon>Castilleja</taxon>
    </lineage>
</organism>
<dbReference type="Proteomes" id="UP001632038">
    <property type="component" value="Unassembled WGS sequence"/>
</dbReference>
<evidence type="ECO:0000313" key="3">
    <source>
        <dbReference type="Proteomes" id="UP001632038"/>
    </source>
</evidence>
<protein>
    <submittedName>
        <fullName evidence="2">Uncharacterized protein</fullName>
    </submittedName>
</protein>
<comment type="caution">
    <text evidence="2">The sequence shown here is derived from an EMBL/GenBank/DDBJ whole genome shotgun (WGS) entry which is preliminary data.</text>
</comment>
<name>A0ABD3DUE7_9LAMI</name>
<sequence>MTILLNLNVSPPVSSSPVSSFRIPTAMVNLVLPSSTRLFTAFIIVSFSPPLTVGLEFLFQILRFPNSDRCPSSFAGLHPNSHCGDAY</sequence>
<proteinExistence type="predicted"/>
<dbReference type="EMBL" id="JAVIJP010000013">
    <property type="protein sequence ID" value="KAL3645885.1"/>
    <property type="molecule type" value="Genomic_DNA"/>
</dbReference>
<accession>A0ABD3DUE7</accession>
<keyword evidence="1" id="KW-0812">Transmembrane</keyword>
<evidence type="ECO:0000256" key="1">
    <source>
        <dbReference type="SAM" id="Phobius"/>
    </source>
</evidence>
<keyword evidence="1" id="KW-1133">Transmembrane helix</keyword>
<gene>
    <name evidence="2" type="ORF">CASFOL_011065</name>
</gene>